<comment type="caution">
    <text evidence="1">The sequence shown here is derived from an EMBL/GenBank/DDBJ whole genome shotgun (WGS) entry which is preliminary data.</text>
</comment>
<accession>A0A6A3N7B5</accession>
<dbReference type="Proteomes" id="UP000429607">
    <property type="component" value="Unassembled WGS sequence"/>
</dbReference>
<name>A0A6A3N7B5_9STRA</name>
<reference evidence="1 2" key="1">
    <citation type="submission" date="2018-09" db="EMBL/GenBank/DDBJ databases">
        <title>Genomic investigation of the strawberry pathogen Phytophthora fragariae indicates pathogenicity is determined by transcriptional variation in three key races.</title>
        <authorList>
            <person name="Adams T.M."/>
            <person name="Armitage A.D."/>
            <person name="Sobczyk M.K."/>
            <person name="Bates H.J."/>
            <person name="Dunwell J.M."/>
            <person name="Nellist C.F."/>
            <person name="Harrison R.J."/>
        </authorList>
    </citation>
    <scope>NUCLEOTIDE SEQUENCE [LARGE SCALE GENOMIC DNA]</scope>
    <source>
        <strain evidence="1 2">SCRP249</strain>
    </source>
</reference>
<dbReference type="CDD" id="cd09272">
    <property type="entry name" value="RNase_HI_RT_Ty1"/>
    <property type="match status" value="1"/>
</dbReference>
<dbReference type="PANTHER" id="PTHR11439">
    <property type="entry name" value="GAG-POL-RELATED RETROTRANSPOSON"/>
    <property type="match status" value="1"/>
</dbReference>
<organism evidence="1 2">
    <name type="scientific">Phytophthora rubi</name>
    <dbReference type="NCBI Taxonomy" id="129364"/>
    <lineage>
        <taxon>Eukaryota</taxon>
        <taxon>Sar</taxon>
        <taxon>Stramenopiles</taxon>
        <taxon>Oomycota</taxon>
        <taxon>Peronosporomycetes</taxon>
        <taxon>Peronosporales</taxon>
        <taxon>Peronosporaceae</taxon>
        <taxon>Phytophthora</taxon>
    </lineage>
</organism>
<dbReference type="AlphaFoldDB" id="A0A6A3N7B5"/>
<evidence type="ECO:0000313" key="2">
    <source>
        <dbReference type="Proteomes" id="UP000429607"/>
    </source>
</evidence>
<evidence type="ECO:0008006" key="3">
    <source>
        <dbReference type="Google" id="ProtNLM"/>
    </source>
</evidence>
<sequence length="274" mass="30799">MNVSQARYITELLHRFAMDEVRPSRTPMVPNTRLDTIKTTDEVSSCELTRMRRVPYRQALGALLYLARVSRPDIAFTVNQLARHCSQPIQLAWDAAKYLMRYLSDTKDYYLKLAATQSTRLVVTTDADWVNDKSNRKSVGGRIVYLFGCPVHWSSSQQGIVALSSTAAEFIAASEGQTQSEWIKLMVDSVLKVDESVPPPLCLRMDSKSVIRRVKRDGSSDTQNAVDVRFHAVKDAFKSDLLTLSYLPSSIMPADTLTKSLVPKECDTKRLFAA</sequence>
<dbReference type="EMBL" id="QXFV01000482">
    <property type="protein sequence ID" value="KAE9036245.1"/>
    <property type="molecule type" value="Genomic_DNA"/>
</dbReference>
<evidence type="ECO:0000313" key="1">
    <source>
        <dbReference type="EMBL" id="KAE9036245.1"/>
    </source>
</evidence>
<protein>
    <recommendedName>
        <fullName evidence="3">Reverse transcriptase Ty1/copia-type domain-containing protein</fullName>
    </recommendedName>
</protein>
<dbReference type="PANTHER" id="PTHR11439:SF515">
    <property type="entry name" value="GAG-POL POLYPROTEIN"/>
    <property type="match status" value="1"/>
</dbReference>
<gene>
    <name evidence="1" type="ORF">PR001_g8915</name>
</gene>
<proteinExistence type="predicted"/>